<evidence type="ECO:0000313" key="5">
    <source>
        <dbReference type="Proteomes" id="UP000007798"/>
    </source>
</evidence>
<dbReference type="InterPro" id="IPR052295">
    <property type="entry name" value="Odorant-binding_protein"/>
</dbReference>
<dbReference type="SMR" id="B4MQ76"/>
<keyword evidence="5" id="KW-1185">Reference proteome</keyword>
<gene>
    <name evidence="4" type="primary">Dwil\GK21475</name>
    <name evidence="4" type="ORF">Dwil_GK21475</name>
    <name evidence="4" type="ORF">GK21475</name>
</gene>
<organism evidence="5">
    <name type="scientific">Drosophila willistoni</name>
    <name type="common">Fruit fly</name>
    <dbReference type="NCBI Taxonomy" id="7260"/>
    <lineage>
        <taxon>Eukaryota</taxon>
        <taxon>Metazoa</taxon>
        <taxon>Ecdysozoa</taxon>
        <taxon>Arthropoda</taxon>
        <taxon>Hexapoda</taxon>
        <taxon>Insecta</taxon>
        <taxon>Pterygota</taxon>
        <taxon>Neoptera</taxon>
        <taxon>Endopterygota</taxon>
        <taxon>Diptera</taxon>
        <taxon>Brachycera</taxon>
        <taxon>Muscomorpha</taxon>
        <taxon>Ephydroidea</taxon>
        <taxon>Drosophilidae</taxon>
        <taxon>Drosophila</taxon>
        <taxon>Sophophora</taxon>
    </lineage>
</organism>
<dbReference type="Gene3D" id="1.10.238.270">
    <property type="match status" value="1"/>
</dbReference>
<dbReference type="PANTHER" id="PTHR21066:SF15">
    <property type="entry name" value="GH25962P-RELATED"/>
    <property type="match status" value="1"/>
</dbReference>
<dbReference type="FunCoup" id="B4MQ76">
    <property type="interactions" value="23"/>
</dbReference>
<dbReference type="EMBL" id="CH963849">
    <property type="protein sequence ID" value="EDW74265.1"/>
    <property type="molecule type" value="Genomic_DNA"/>
</dbReference>
<comment type="similarity">
    <text evidence="2">Belongs to the PBP/GOBP family.</text>
</comment>
<dbReference type="InParanoid" id="B4MQ76"/>
<dbReference type="PANTHER" id="PTHR21066">
    <property type="entry name" value="ODORANT-BINDING PROTEIN 59A-RELATED"/>
    <property type="match status" value="1"/>
</dbReference>
<accession>B4MQ76</accession>
<comment type="subcellular location">
    <subcellularLocation>
        <location evidence="1">Secreted</location>
    </subcellularLocation>
</comment>
<reference evidence="4 5" key="1">
    <citation type="journal article" date="2007" name="Nature">
        <title>Evolution of genes and genomes on the Drosophila phylogeny.</title>
        <authorList>
            <consortium name="Drosophila 12 Genomes Consortium"/>
            <person name="Clark A.G."/>
            <person name="Eisen M.B."/>
            <person name="Smith D.R."/>
            <person name="Bergman C.M."/>
            <person name="Oliver B."/>
            <person name="Markow T.A."/>
            <person name="Kaufman T.C."/>
            <person name="Kellis M."/>
            <person name="Gelbart W."/>
            <person name="Iyer V.N."/>
            <person name="Pollard D.A."/>
            <person name="Sackton T.B."/>
            <person name="Larracuente A.M."/>
            <person name="Singh N.D."/>
            <person name="Abad J.P."/>
            <person name="Abt D.N."/>
            <person name="Adryan B."/>
            <person name="Aguade M."/>
            <person name="Akashi H."/>
            <person name="Anderson W.W."/>
            <person name="Aquadro C.F."/>
            <person name="Ardell D.H."/>
            <person name="Arguello R."/>
            <person name="Artieri C.G."/>
            <person name="Barbash D.A."/>
            <person name="Barker D."/>
            <person name="Barsanti P."/>
            <person name="Batterham P."/>
            <person name="Batzoglou S."/>
            <person name="Begun D."/>
            <person name="Bhutkar A."/>
            <person name="Blanco E."/>
            <person name="Bosak S.A."/>
            <person name="Bradley R.K."/>
            <person name="Brand A.D."/>
            <person name="Brent M.R."/>
            <person name="Brooks A.N."/>
            <person name="Brown R.H."/>
            <person name="Butlin R.K."/>
            <person name="Caggese C."/>
            <person name="Calvi B.R."/>
            <person name="Bernardo de Carvalho A."/>
            <person name="Caspi A."/>
            <person name="Castrezana S."/>
            <person name="Celniker S.E."/>
            <person name="Chang J.L."/>
            <person name="Chapple C."/>
            <person name="Chatterji S."/>
            <person name="Chinwalla A."/>
            <person name="Civetta A."/>
            <person name="Clifton S.W."/>
            <person name="Comeron J.M."/>
            <person name="Costello J.C."/>
            <person name="Coyne J.A."/>
            <person name="Daub J."/>
            <person name="David R.G."/>
            <person name="Delcher A.L."/>
            <person name="Delehaunty K."/>
            <person name="Do C.B."/>
            <person name="Ebling H."/>
            <person name="Edwards K."/>
            <person name="Eickbush T."/>
            <person name="Evans J.D."/>
            <person name="Filipski A."/>
            <person name="Findeiss S."/>
            <person name="Freyhult E."/>
            <person name="Fulton L."/>
            <person name="Fulton R."/>
            <person name="Garcia A.C."/>
            <person name="Gardiner A."/>
            <person name="Garfield D.A."/>
            <person name="Garvin B.E."/>
            <person name="Gibson G."/>
            <person name="Gilbert D."/>
            <person name="Gnerre S."/>
            <person name="Godfrey J."/>
            <person name="Good R."/>
            <person name="Gotea V."/>
            <person name="Gravely B."/>
            <person name="Greenberg A.J."/>
            <person name="Griffiths-Jones S."/>
            <person name="Gross S."/>
            <person name="Guigo R."/>
            <person name="Gustafson E.A."/>
            <person name="Haerty W."/>
            <person name="Hahn M.W."/>
            <person name="Halligan D.L."/>
            <person name="Halpern A.L."/>
            <person name="Halter G.M."/>
            <person name="Han M.V."/>
            <person name="Heger A."/>
            <person name="Hillier L."/>
            <person name="Hinrichs A.S."/>
            <person name="Holmes I."/>
            <person name="Hoskins R.A."/>
            <person name="Hubisz M.J."/>
            <person name="Hultmark D."/>
            <person name="Huntley M.A."/>
            <person name="Jaffe D.B."/>
            <person name="Jagadeeshan S."/>
            <person name="Jeck W.R."/>
            <person name="Johnson J."/>
            <person name="Jones C.D."/>
            <person name="Jordan W.C."/>
            <person name="Karpen G.H."/>
            <person name="Kataoka E."/>
            <person name="Keightley P.D."/>
            <person name="Kheradpour P."/>
            <person name="Kirkness E.F."/>
            <person name="Koerich L.B."/>
            <person name="Kristiansen K."/>
            <person name="Kudrna D."/>
            <person name="Kulathinal R.J."/>
            <person name="Kumar S."/>
            <person name="Kwok R."/>
            <person name="Lander E."/>
            <person name="Langley C.H."/>
            <person name="Lapoint R."/>
            <person name="Lazzaro B.P."/>
            <person name="Lee S.J."/>
            <person name="Levesque L."/>
            <person name="Li R."/>
            <person name="Lin C.F."/>
            <person name="Lin M.F."/>
            <person name="Lindblad-Toh K."/>
            <person name="Llopart A."/>
            <person name="Long M."/>
            <person name="Low L."/>
            <person name="Lozovsky E."/>
            <person name="Lu J."/>
            <person name="Luo M."/>
            <person name="Machado C.A."/>
            <person name="Makalowski W."/>
            <person name="Marzo M."/>
            <person name="Matsuda M."/>
            <person name="Matzkin L."/>
            <person name="McAllister B."/>
            <person name="McBride C.S."/>
            <person name="McKernan B."/>
            <person name="McKernan K."/>
            <person name="Mendez-Lago M."/>
            <person name="Minx P."/>
            <person name="Mollenhauer M.U."/>
            <person name="Montooth K."/>
            <person name="Mount S.M."/>
            <person name="Mu X."/>
            <person name="Myers E."/>
            <person name="Negre B."/>
            <person name="Newfeld S."/>
            <person name="Nielsen R."/>
            <person name="Noor M.A."/>
            <person name="O'Grady P."/>
            <person name="Pachter L."/>
            <person name="Papaceit M."/>
            <person name="Parisi M.J."/>
            <person name="Parisi M."/>
            <person name="Parts L."/>
            <person name="Pedersen J.S."/>
            <person name="Pesole G."/>
            <person name="Phillippy A.M."/>
            <person name="Ponting C.P."/>
            <person name="Pop M."/>
            <person name="Porcelli D."/>
            <person name="Powell J.R."/>
            <person name="Prohaska S."/>
            <person name="Pruitt K."/>
            <person name="Puig M."/>
            <person name="Quesneville H."/>
            <person name="Ram K.R."/>
            <person name="Rand D."/>
            <person name="Rasmussen M.D."/>
            <person name="Reed L.K."/>
            <person name="Reenan R."/>
            <person name="Reily A."/>
            <person name="Remington K.A."/>
            <person name="Rieger T.T."/>
            <person name="Ritchie M.G."/>
            <person name="Robin C."/>
            <person name="Rogers Y.H."/>
            <person name="Rohde C."/>
            <person name="Rozas J."/>
            <person name="Rubenfield M.J."/>
            <person name="Ruiz A."/>
            <person name="Russo S."/>
            <person name="Salzberg S.L."/>
            <person name="Sanchez-Gracia A."/>
            <person name="Saranga D.J."/>
            <person name="Sato H."/>
            <person name="Schaeffer S.W."/>
            <person name="Schatz M.C."/>
            <person name="Schlenke T."/>
            <person name="Schwartz R."/>
            <person name="Segarra C."/>
            <person name="Singh R.S."/>
            <person name="Sirot L."/>
            <person name="Sirota M."/>
            <person name="Sisneros N.B."/>
            <person name="Smith C.D."/>
            <person name="Smith T.F."/>
            <person name="Spieth J."/>
            <person name="Stage D.E."/>
            <person name="Stark A."/>
            <person name="Stephan W."/>
            <person name="Strausberg R.L."/>
            <person name="Strempel S."/>
            <person name="Sturgill D."/>
            <person name="Sutton G."/>
            <person name="Sutton G.G."/>
            <person name="Tao W."/>
            <person name="Teichmann S."/>
            <person name="Tobari Y.N."/>
            <person name="Tomimura Y."/>
            <person name="Tsolas J.M."/>
            <person name="Valente V.L."/>
            <person name="Venter E."/>
            <person name="Venter J.C."/>
            <person name="Vicario S."/>
            <person name="Vieira F.G."/>
            <person name="Vilella A.J."/>
            <person name="Villasante A."/>
            <person name="Walenz B."/>
            <person name="Wang J."/>
            <person name="Wasserman M."/>
            <person name="Watts T."/>
            <person name="Wilson D."/>
            <person name="Wilson R.K."/>
            <person name="Wing R.A."/>
            <person name="Wolfner M.F."/>
            <person name="Wong A."/>
            <person name="Wong G.K."/>
            <person name="Wu C.I."/>
            <person name="Wu G."/>
            <person name="Yamamoto D."/>
            <person name="Yang H.P."/>
            <person name="Yang S.P."/>
            <person name="Yorke J.A."/>
            <person name="Yoshida K."/>
            <person name="Zdobnov E."/>
            <person name="Zhang P."/>
            <person name="Zhang Y."/>
            <person name="Zimin A.V."/>
            <person name="Baldwin J."/>
            <person name="Abdouelleil A."/>
            <person name="Abdulkadir J."/>
            <person name="Abebe A."/>
            <person name="Abera B."/>
            <person name="Abreu J."/>
            <person name="Acer S.C."/>
            <person name="Aftuck L."/>
            <person name="Alexander A."/>
            <person name="An P."/>
            <person name="Anderson E."/>
            <person name="Anderson S."/>
            <person name="Arachi H."/>
            <person name="Azer M."/>
            <person name="Bachantsang P."/>
            <person name="Barry A."/>
            <person name="Bayul T."/>
            <person name="Berlin A."/>
            <person name="Bessette D."/>
            <person name="Bloom T."/>
            <person name="Blye J."/>
            <person name="Boguslavskiy L."/>
            <person name="Bonnet C."/>
            <person name="Boukhgalter B."/>
            <person name="Bourzgui I."/>
            <person name="Brown A."/>
            <person name="Cahill P."/>
            <person name="Channer S."/>
            <person name="Cheshatsang Y."/>
            <person name="Chuda L."/>
            <person name="Citroen M."/>
            <person name="Collymore A."/>
            <person name="Cooke P."/>
            <person name="Costello M."/>
            <person name="D'Aco K."/>
            <person name="Daza R."/>
            <person name="De Haan G."/>
            <person name="DeGray S."/>
            <person name="DeMaso C."/>
            <person name="Dhargay N."/>
            <person name="Dooley K."/>
            <person name="Dooley E."/>
            <person name="Doricent M."/>
            <person name="Dorje P."/>
            <person name="Dorjee K."/>
            <person name="Dupes A."/>
            <person name="Elong R."/>
            <person name="Falk J."/>
            <person name="Farina A."/>
            <person name="Faro S."/>
            <person name="Ferguson D."/>
            <person name="Fisher S."/>
            <person name="Foley C.D."/>
            <person name="Franke A."/>
            <person name="Friedrich D."/>
            <person name="Gadbois L."/>
            <person name="Gearin G."/>
            <person name="Gearin C.R."/>
            <person name="Giannoukos G."/>
            <person name="Goode T."/>
            <person name="Graham J."/>
            <person name="Grandbois E."/>
            <person name="Grewal S."/>
            <person name="Gyaltsen K."/>
            <person name="Hafez N."/>
            <person name="Hagos B."/>
            <person name="Hall J."/>
            <person name="Henson C."/>
            <person name="Hollinger A."/>
            <person name="Honan T."/>
            <person name="Huard M.D."/>
            <person name="Hughes L."/>
            <person name="Hurhula B."/>
            <person name="Husby M.E."/>
            <person name="Kamat A."/>
            <person name="Kanga B."/>
            <person name="Kashin S."/>
            <person name="Khazanovich D."/>
            <person name="Kisner P."/>
            <person name="Lance K."/>
            <person name="Lara M."/>
            <person name="Lee W."/>
            <person name="Lennon N."/>
            <person name="Letendre F."/>
            <person name="LeVine R."/>
            <person name="Lipovsky A."/>
            <person name="Liu X."/>
            <person name="Liu J."/>
            <person name="Liu S."/>
            <person name="Lokyitsang T."/>
            <person name="Lokyitsang Y."/>
            <person name="Lubonja R."/>
            <person name="Lui A."/>
            <person name="MacDonald P."/>
            <person name="Magnisalis V."/>
            <person name="Maru K."/>
            <person name="Matthews C."/>
            <person name="McCusker W."/>
            <person name="McDonough S."/>
            <person name="Mehta T."/>
            <person name="Meldrim J."/>
            <person name="Meneus L."/>
            <person name="Mihai O."/>
            <person name="Mihalev A."/>
            <person name="Mihova T."/>
            <person name="Mittelman R."/>
            <person name="Mlenga V."/>
            <person name="Montmayeur A."/>
            <person name="Mulrain L."/>
            <person name="Navidi A."/>
            <person name="Naylor J."/>
            <person name="Negash T."/>
            <person name="Nguyen T."/>
            <person name="Nguyen N."/>
            <person name="Nicol R."/>
            <person name="Norbu C."/>
            <person name="Norbu N."/>
            <person name="Novod N."/>
            <person name="O'Neill B."/>
            <person name="Osman S."/>
            <person name="Markiewicz E."/>
            <person name="Oyono O.L."/>
            <person name="Patti C."/>
            <person name="Phunkhang P."/>
            <person name="Pierre F."/>
            <person name="Priest M."/>
            <person name="Raghuraman S."/>
            <person name="Rege F."/>
            <person name="Reyes R."/>
            <person name="Rise C."/>
            <person name="Rogov P."/>
            <person name="Ross K."/>
            <person name="Ryan E."/>
            <person name="Settipalli S."/>
            <person name="Shea T."/>
            <person name="Sherpa N."/>
            <person name="Shi L."/>
            <person name="Shih D."/>
            <person name="Sparrow T."/>
            <person name="Spaulding J."/>
            <person name="Stalker J."/>
            <person name="Stange-Thomann N."/>
            <person name="Stavropoulos S."/>
            <person name="Stone C."/>
            <person name="Strader C."/>
            <person name="Tesfaye S."/>
            <person name="Thomson T."/>
            <person name="Thoulutsang Y."/>
            <person name="Thoulutsang D."/>
            <person name="Topham K."/>
            <person name="Topping I."/>
            <person name="Tsamla T."/>
            <person name="Vassiliev H."/>
            <person name="Vo A."/>
            <person name="Wangchuk T."/>
            <person name="Wangdi T."/>
            <person name="Weiand M."/>
            <person name="Wilkinson J."/>
            <person name="Wilson A."/>
            <person name="Yadav S."/>
            <person name="Young G."/>
            <person name="Yu Q."/>
            <person name="Zembek L."/>
            <person name="Zhong D."/>
            <person name="Zimmer A."/>
            <person name="Zwirko Z."/>
            <person name="Jaffe D.B."/>
            <person name="Alvarez P."/>
            <person name="Brockman W."/>
            <person name="Butler J."/>
            <person name="Chin C."/>
            <person name="Gnerre S."/>
            <person name="Grabherr M."/>
            <person name="Kleber M."/>
            <person name="Mauceli E."/>
            <person name="MacCallum I."/>
        </authorList>
    </citation>
    <scope>NUCLEOTIDE SEQUENCE [LARGE SCALE GENOMIC DNA]</scope>
    <source>
        <strain evidence="5">Tucson 14030-0811.24</strain>
    </source>
</reference>
<keyword evidence="3" id="KW-0964">Secreted</keyword>
<dbReference type="PhylomeDB" id="B4MQ76"/>
<dbReference type="Proteomes" id="UP000007798">
    <property type="component" value="Unassembled WGS sequence"/>
</dbReference>
<evidence type="ECO:0000313" key="4">
    <source>
        <dbReference type="EMBL" id="EDW74265.1"/>
    </source>
</evidence>
<evidence type="ECO:0000256" key="3">
    <source>
        <dbReference type="ARBA" id="ARBA00022525"/>
    </source>
</evidence>
<dbReference type="OMA" id="CAHRYVY"/>
<dbReference type="OrthoDB" id="7730192at2759"/>
<sequence length="167" mass="18926">MAADFDCEHRPEISAIKNCCKIPTLSLTKYNEKCGKYLINGAHITPCSFECVFTASKALNGTSLVVDNIEPILKNVFNNNEQFVDLYMDGFRNCSSQEKEMIKVLKRRHMPVTGKCTPLPAMYSLCSHRYVYINCPEEKWTNSPTCIEAKNYSLNCEFSHSHGPKKG</sequence>
<dbReference type="GO" id="GO:0005576">
    <property type="term" value="C:extracellular region"/>
    <property type="evidence" value="ECO:0007669"/>
    <property type="project" value="UniProtKB-SubCell"/>
</dbReference>
<protein>
    <submittedName>
        <fullName evidence="4">GK21475</fullName>
    </submittedName>
</protein>
<proteinExistence type="inferred from homology"/>
<dbReference type="AlphaFoldDB" id="B4MQ76"/>
<name>B4MQ76_DROWI</name>
<evidence type="ECO:0000256" key="2">
    <source>
        <dbReference type="ARBA" id="ARBA00008098"/>
    </source>
</evidence>
<dbReference type="HOGENOM" id="CLU_120152_2_0_1"/>
<evidence type="ECO:0000256" key="1">
    <source>
        <dbReference type="ARBA" id="ARBA00004613"/>
    </source>
</evidence>